<dbReference type="AlphaFoldDB" id="A0A067QCU1"/>
<feature type="compositionally biased region" description="Polar residues" evidence="5">
    <location>
        <begin position="14"/>
        <end position="49"/>
    </location>
</feature>
<dbReference type="PANTHER" id="PTHR12652">
    <property type="entry name" value="PEROXISOMAL BIOGENESIS FACTOR 11"/>
    <property type="match status" value="1"/>
</dbReference>
<dbReference type="InterPro" id="IPR008733">
    <property type="entry name" value="PEX11"/>
</dbReference>
<dbReference type="Pfam" id="PF05648">
    <property type="entry name" value="PEX11"/>
    <property type="match status" value="1"/>
</dbReference>
<organism evidence="6 7">
    <name type="scientific">Jaapia argillacea MUCL 33604</name>
    <dbReference type="NCBI Taxonomy" id="933084"/>
    <lineage>
        <taxon>Eukaryota</taxon>
        <taxon>Fungi</taxon>
        <taxon>Dikarya</taxon>
        <taxon>Basidiomycota</taxon>
        <taxon>Agaricomycotina</taxon>
        <taxon>Agaricomycetes</taxon>
        <taxon>Agaricomycetidae</taxon>
        <taxon>Jaapiales</taxon>
        <taxon>Jaapiaceae</taxon>
        <taxon>Jaapia</taxon>
    </lineage>
</organism>
<name>A0A067QCU1_9AGAM</name>
<dbReference type="STRING" id="933084.A0A067QCU1"/>
<evidence type="ECO:0000256" key="5">
    <source>
        <dbReference type="SAM" id="MobiDB-lite"/>
    </source>
</evidence>
<dbReference type="PANTHER" id="PTHR12652:SF19">
    <property type="entry name" value="PEROXISOMAL BIOGENESIS FACTOR 11"/>
    <property type="match status" value="1"/>
</dbReference>
<dbReference type="GO" id="GO:0016559">
    <property type="term" value="P:peroxisome fission"/>
    <property type="evidence" value="ECO:0007669"/>
    <property type="project" value="InterPro"/>
</dbReference>
<keyword evidence="3" id="KW-0576">Peroxisome</keyword>
<evidence type="ECO:0000313" key="7">
    <source>
        <dbReference type="Proteomes" id="UP000027265"/>
    </source>
</evidence>
<protein>
    <submittedName>
        <fullName evidence="6">Uncharacterized protein</fullName>
    </submittedName>
</protein>
<reference evidence="7" key="1">
    <citation type="journal article" date="2014" name="Proc. Natl. Acad. Sci. U.S.A.">
        <title>Extensive sampling of basidiomycete genomes demonstrates inadequacy of the white-rot/brown-rot paradigm for wood decay fungi.</title>
        <authorList>
            <person name="Riley R."/>
            <person name="Salamov A.A."/>
            <person name="Brown D.W."/>
            <person name="Nagy L.G."/>
            <person name="Floudas D."/>
            <person name="Held B.W."/>
            <person name="Levasseur A."/>
            <person name="Lombard V."/>
            <person name="Morin E."/>
            <person name="Otillar R."/>
            <person name="Lindquist E.A."/>
            <person name="Sun H."/>
            <person name="LaButti K.M."/>
            <person name="Schmutz J."/>
            <person name="Jabbour D."/>
            <person name="Luo H."/>
            <person name="Baker S.E."/>
            <person name="Pisabarro A.G."/>
            <person name="Walton J.D."/>
            <person name="Blanchette R.A."/>
            <person name="Henrissat B."/>
            <person name="Martin F."/>
            <person name="Cullen D."/>
            <person name="Hibbett D.S."/>
            <person name="Grigoriev I.V."/>
        </authorList>
    </citation>
    <scope>NUCLEOTIDE SEQUENCE [LARGE SCALE GENOMIC DNA]</scope>
    <source>
        <strain evidence="7">MUCL 33604</strain>
    </source>
</reference>
<evidence type="ECO:0000256" key="1">
    <source>
        <dbReference type="ARBA" id="ARBA00022593"/>
    </source>
</evidence>
<keyword evidence="2" id="KW-0472">Membrane</keyword>
<evidence type="ECO:0000256" key="4">
    <source>
        <dbReference type="ARBA" id="ARBA00046271"/>
    </source>
</evidence>
<gene>
    <name evidence="6" type="ORF">JAAARDRAFT_28436</name>
</gene>
<proteinExistence type="predicted"/>
<dbReference type="Proteomes" id="UP000027265">
    <property type="component" value="Unassembled WGS sequence"/>
</dbReference>
<dbReference type="InParanoid" id="A0A067QCU1"/>
<feature type="region of interest" description="Disordered" evidence="5">
    <location>
        <begin position="1"/>
        <end position="64"/>
    </location>
</feature>
<dbReference type="OrthoDB" id="411017at2759"/>
<keyword evidence="7" id="KW-1185">Reference proteome</keyword>
<sequence length="386" mass="42780">MSSISFPYGPGHSPSASTSSNNHDPQGYDYSTSSFENMSASSFTMNPLSSHPPRTPRTSIISQQNQVYGMDAYGGGGREENVDDQAVPPEDEVVIEDKATKEAASKVRKEEIWRDLLTSSTGRDKTLKIFQYSLKVYLLFHYTLSFSNVLRKQTRPPWEKELVNRLESTVSGFSLSRRCLILFEWLTPLTSVLANHPVPFSTGGAKSKAVAKKPLLHTLLHTPPPVLLDLVNGLADDIYTFSKLGLLGKKTGERAGRFADWCWFAGTLVALVENSVEMGITANLERDMEARLYQESMSGATAKSGSTAAAAKIDETGLQRLQHKNYWLHMTRLKLCMDLIFVCYDVFKLKRGKKPVQAFAGLAAAILSTMKLYDRHSNALIKKATA</sequence>
<accession>A0A067QCU1</accession>
<evidence type="ECO:0000313" key="6">
    <source>
        <dbReference type="EMBL" id="KDQ64799.1"/>
    </source>
</evidence>
<dbReference type="HOGENOM" id="CLU_059609_0_0_1"/>
<evidence type="ECO:0000256" key="2">
    <source>
        <dbReference type="ARBA" id="ARBA00023136"/>
    </source>
</evidence>
<evidence type="ECO:0000256" key="3">
    <source>
        <dbReference type="ARBA" id="ARBA00023140"/>
    </source>
</evidence>
<keyword evidence="1" id="KW-0962">Peroxisome biogenesis</keyword>
<comment type="subcellular location">
    <subcellularLocation>
        <location evidence="4">Peroxisome membrane</location>
    </subcellularLocation>
</comment>
<dbReference type="GO" id="GO:0005778">
    <property type="term" value="C:peroxisomal membrane"/>
    <property type="evidence" value="ECO:0007669"/>
    <property type="project" value="UniProtKB-SubCell"/>
</dbReference>
<dbReference type="EMBL" id="KL197709">
    <property type="protein sequence ID" value="KDQ64799.1"/>
    <property type="molecule type" value="Genomic_DNA"/>
</dbReference>